<accession>A0ABM7KR42</accession>
<protein>
    <submittedName>
        <fullName evidence="2">Uncharacterized protein</fullName>
    </submittedName>
</protein>
<sequence length="51" mass="5426">MWRPTTAATEPGPAFPDIVQDSNGNGTANYFDTTMRFGCALFLAVSDIAAD</sequence>
<reference evidence="2 3" key="1">
    <citation type="journal article" date="2019" name="Emerg. Microbes Infect.">
        <title>Comprehensive subspecies identification of 175 nontuberculous mycobacteria species based on 7547 genomic profiles.</title>
        <authorList>
            <person name="Matsumoto Y."/>
            <person name="Kinjo T."/>
            <person name="Motooka D."/>
            <person name="Nabeya D."/>
            <person name="Jung N."/>
            <person name="Uechi K."/>
            <person name="Horii T."/>
            <person name="Iida T."/>
            <person name="Fujita J."/>
            <person name="Nakamura S."/>
        </authorList>
    </citation>
    <scope>NUCLEOTIDE SEQUENCE [LARGE SCALE GENOMIC DNA]</scope>
    <source>
        <strain evidence="2 3">JCM 12687</strain>
    </source>
</reference>
<dbReference type="Proteomes" id="UP000467379">
    <property type="component" value="Chromosome"/>
</dbReference>
<organism evidence="2 3">
    <name type="scientific">Mycobacterium branderi</name>
    <dbReference type="NCBI Taxonomy" id="43348"/>
    <lineage>
        <taxon>Bacteria</taxon>
        <taxon>Bacillati</taxon>
        <taxon>Actinomycetota</taxon>
        <taxon>Actinomycetes</taxon>
        <taxon>Mycobacteriales</taxon>
        <taxon>Mycobacteriaceae</taxon>
        <taxon>Mycobacterium</taxon>
    </lineage>
</organism>
<evidence type="ECO:0000256" key="1">
    <source>
        <dbReference type="SAM" id="MobiDB-lite"/>
    </source>
</evidence>
<feature type="region of interest" description="Disordered" evidence="1">
    <location>
        <begin position="1"/>
        <end position="20"/>
    </location>
</feature>
<name>A0ABM7KR42_9MYCO</name>
<evidence type="ECO:0000313" key="2">
    <source>
        <dbReference type="EMBL" id="BBZ13593.1"/>
    </source>
</evidence>
<keyword evidence="3" id="KW-1185">Reference proteome</keyword>
<proteinExistence type="predicted"/>
<dbReference type="EMBL" id="AP022606">
    <property type="protein sequence ID" value="BBZ13593.1"/>
    <property type="molecule type" value="Genomic_DNA"/>
</dbReference>
<gene>
    <name evidence="2" type="ORF">MBRA_37880</name>
</gene>
<evidence type="ECO:0000313" key="3">
    <source>
        <dbReference type="Proteomes" id="UP000467379"/>
    </source>
</evidence>